<proteinExistence type="predicted"/>
<organism evidence="2 3">
    <name type="scientific">Luteolibacter pohnpeiensis</name>
    <dbReference type="NCBI Taxonomy" id="454153"/>
    <lineage>
        <taxon>Bacteria</taxon>
        <taxon>Pseudomonadati</taxon>
        <taxon>Verrucomicrobiota</taxon>
        <taxon>Verrucomicrobiia</taxon>
        <taxon>Verrucomicrobiales</taxon>
        <taxon>Verrucomicrobiaceae</taxon>
        <taxon>Luteolibacter</taxon>
    </lineage>
</organism>
<accession>A0A934VXQ8</accession>
<comment type="caution">
    <text evidence="2">The sequence shown here is derived from an EMBL/GenBank/DDBJ whole genome shotgun (WGS) entry which is preliminary data.</text>
</comment>
<dbReference type="RefSeq" id="WP_200272987.1">
    <property type="nucleotide sequence ID" value="NZ_JAENIJ010000035.1"/>
</dbReference>
<protein>
    <submittedName>
        <fullName evidence="2">Uncharacterized protein</fullName>
    </submittedName>
</protein>
<feature type="region of interest" description="Disordered" evidence="1">
    <location>
        <begin position="38"/>
        <end position="59"/>
    </location>
</feature>
<evidence type="ECO:0000256" key="1">
    <source>
        <dbReference type="SAM" id="MobiDB-lite"/>
    </source>
</evidence>
<evidence type="ECO:0000313" key="2">
    <source>
        <dbReference type="EMBL" id="MBK1884108.1"/>
    </source>
</evidence>
<evidence type="ECO:0000313" key="3">
    <source>
        <dbReference type="Proteomes" id="UP000603141"/>
    </source>
</evidence>
<keyword evidence="3" id="KW-1185">Reference proteome</keyword>
<dbReference type="EMBL" id="JAENIJ010000035">
    <property type="protein sequence ID" value="MBK1884108.1"/>
    <property type="molecule type" value="Genomic_DNA"/>
</dbReference>
<reference evidence="2" key="1">
    <citation type="submission" date="2021-01" db="EMBL/GenBank/DDBJ databases">
        <title>Modified the classification status of verrucomicrobia.</title>
        <authorList>
            <person name="Feng X."/>
        </authorList>
    </citation>
    <scope>NUCLEOTIDE SEQUENCE</scope>
    <source>
        <strain evidence="2">KCTC 22041</strain>
    </source>
</reference>
<dbReference type="Proteomes" id="UP000603141">
    <property type="component" value="Unassembled WGS sequence"/>
</dbReference>
<name>A0A934VXQ8_9BACT</name>
<dbReference type="AlphaFoldDB" id="A0A934VXQ8"/>
<sequence length="875" mass="93848">MSTQLPVESVVLEIREATNGQDAYDLWLAKGNVGSYEDYVESTRGPKGDQGEPGDTSAAEEIAQEAVAISNSTQGLIAVSAIQVASAEAAAANAQLAVEEGHDYIVRTKADLPVGTNGNAKPERALVWADPVKANNGTYIREVGASVWEQSDGDGLGRLLRVENKTAFFSIRENFEIEGEEYTFGFFDPFQRCAAGMTKAGTFRFFAAVIAPFSPDLVTALAGKASQSDLTDLSAAVSPLANQLKIRTDRPDYFFTIEDESFPFQRIGFGIMKNGKTIIPGLAIPGADPGSITTLQLADEAVTKPKLDSEIVRETAADRNDYQPDPYRPQRSTLYARTGAGWLPLPPRRTPILSGLNSSGQSLDFRKSSGLFIRGQRYRGTFDPSIAPSITYKGALTSGSSWPPAGTFDDGDFYEFQGYSGTLTIGSDTLQRGDQMVMVSGSWVYLQAPGGFPNSWRDFWVASADGWFRELQFSAGDRLVFMAYQPAGGGNMPARWIKGGTAGEWFRRGFFDPADGFPVDAIDGDLWEATADGEVGGLALTTGDEVIKTGGAWGPVTKREIITVPAGGAVALSCVTRADEWEVRRTDKSSSASAMVFDGRGQPVPSRSENPVVDLGDSMPGKLAASLADALGERDLTTRSYGGGLSIEVEAMLEYSAATGDPYAGSTWIFWQGENNASSLSQISITAERLAVATGSGDGRILHLGMPGRRNMTWNGERLVCDNQEQQLIPGSSNAYAKAREYFLTSWPNNYIDTRAVMVAAADDTPDLQFPGMTEAESAAAYGVIPFSHFFNSQSSLGLNPSDLNFVGYRSDAGLPTGGNPNDYYLRSDGGTVGNLIVNLAGTWAEYSYDSTHPLTAGLDPIAAAVAEFLNSKNW</sequence>
<gene>
    <name evidence="2" type="ORF">JIN85_16935</name>
</gene>